<dbReference type="PANTHER" id="PTHR43553:SF24">
    <property type="entry name" value="ENERGY-COUPLING FACTOR TRANSPORTER ATP-BINDING PROTEIN ECFA1"/>
    <property type="match status" value="1"/>
</dbReference>
<name>A0ABP7CYS6_9MICC</name>
<protein>
    <recommendedName>
        <fullName evidence="6">ABC transporter domain-containing protein</fullName>
    </recommendedName>
</protein>
<dbReference type="InterPro" id="IPR003593">
    <property type="entry name" value="AAA+_ATPase"/>
</dbReference>
<evidence type="ECO:0000259" key="6">
    <source>
        <dbReference type="PROSITE" id="PS50893"/>
    </source>
</evidence>
<dbReference type="RefSeq" id="WP_344879737.1">
    <property type="nucleotide sequence ID" value="NZ_BAABCJ010000001.1"/>
</dbReference>
<dbReference type="SUPFAM" id="SSF52540">
    <property type="entry name" value="P-loop containing nucleoside triphosphate hydrolases"/>
    <property type="match status" value="2"/>
</dbReference>
<organism evidence="7 8">
    <name type="scientific">Zhihengliuella alba</name>
    <dbReference type="NCBI Taxonomy" id="547018"/>
    <lineage>
        <taxon>Bacteria</taxon>
        <taxon>Bacillati</taxon>
        <taxon>Actinomycetota</taxon>
        <taxon>Actinomycetes</taxon>
        <taxon>Micrococcales</taxon>
        <taxon>Micrococcaceae</taxon>
        <taxon>Zhihengliuella</taxon>
    </lineage>
</organism>
<feature type="domain" description="ABC transporter" evidence="6">
    <location>
        <begin position="12"/>
        <end position="269"/>
    </location>
</feature>
<dbReference type="EMBL" id="BAABCJ010000001">
    <property type="protein sequence ID" value="GAA3696009.1"/>
    <property type="molecule type" value="Genomic_DNA"/>
</dbReference>
<dbReference type="InterPro" id="IPR003439">
    <property type="entry name" value="ABC_transporter-like_ATP-bd"/>
</dbReference>
<dbReference type="PANTHER" id="PTHR43553">
    <property type="entry name" value="HEAVY METAL TRANSPORTER"/>
    <property type="match status" value="1"/>
</dbReference>
<keyword evidence="4" id="KW-0067">ATP-binding</keyword>
<feature type="domain" description="ABC transporter" evidence="6">
    <location>
        <begin position="292"/>
        <end position="506"/>
    </location>
</feature>
<evidence type="ECO:0000256" key="3">
    <source>
        <dbReference type="ARBA" id="ARBA00022741"/>
    </source>
</evidence>
<keyword evidence="3" id="KW-0547">Nucleotide-binding</keyword>
<dbReference type="InterPro" id="IPR050095">
    <property type="entry name" value="ECF_ABC_transporter_ATP-bd"/>
</dbReference>
<comment type="caution">
    <text evidence="7">The sequence shown here is derived from an EMBL/GenBank/DDBJ whole genome shotgun (WGS) entry which is preliminary data.</text>
</comment>
<evidence type="ECO:0000256" key="4">
    <source>
        <dbReference type="ARBA" id="ARBA00022840"/>
    </source>
</evidence>
<accession>A0ABP7CYS6</accession>
<evidence type="ECO:0000256" key="2">
    <source>
        <dbReference type="ARBA" id="ARBA00022448"/>
    </source>
</evidence>
<sequence>MSRPAPAPLLEARIRSFRFGGHGPEILRGVHLAVAPGSLTAVVGASGSGKTTLGRVLGGMLPAPSLHGAPAGADPDDDVLDAEFLVAGRRLAFSAGQRVRIDPAGWARYIGVLPQEAGHFLSGARQTVAEEIAFALENQGVPRARMRERVGEAAAGLGIEHLLEREVERLSGGQERIVALAALAVTDPEVLVLDEPFAGLDAGARDRVAEWIAQRCAAGRAVIHLARRSDGLPARADDVRELAGGRLVRAALPAVTERQSPPSRPAGPAAAAGPRRSRPLLELADAGIGYRVREASSRRLRPRWSAQALQTGVDLALRPGETVALLGPNGAGKTTLLKTAAGLLPPLSGTVRSTGRVGLLLQRSGDQLFERTVSREVGFGLEDSQGVARILDEVGLADAADSHPYELSGAARRLVALATVLVREPDVLLCDEPTVALDDAGIGLLRRLLARRTEAGRAVLFSTHDESFAAAAADRVVRLPDPSGEGDGCGDGTHGVHGAGAARWGRTAHAPDGPGRGTQT</sequence>
<dbReference type="Pfam" id="PF00005">
    <property type="entry name" value="ABC_tran"/>
    <property type="match status" value="2"/>
</dbReference>
<gene>
    <name evidence="7" type="ORF">GCM10022377_05990</name>
</gene>
<feature type="region of interest" description="Disordered" evidence="5">
    <location>
        <begin position="253"/>
        <end position="276"/>
    </location>
</feature>
<dbReference type="Gene3D" id="3.40.50.300">
    <property type="entry name" value="P-loop containing nucleotide triphosphate hydrolases"/>
    <property type="match status" value="2"/>
</dbReference>
<dbReference type="SMART" id="SM00382">
    <property type="entry name" value="AAA"/>
    <property type="match status" value="2"/>
</dbReference>
<feature type="region of interest" description="Disordered" evidence="5">
    <location>
        <begin position="483"/>
        <end position="520"/>
    </location>
</feature>
<comment type="similarity">
    <text evidence="1">Belongs to the ABC transporter superfamily.</text>
</comment>
<dbReference type="PROSITE" id="PS50893">
    <property type="entry name" value="ABC_TRANSPORTER_2"/>
    <property type="match status" value="2"/>
</dbReference>
<keyword evidence="8" id="KW-1185">Reference proteome</keyword>
<dbReference type="InterPro" id="IPR015856">
    <property type="entry name" value="ABC_transpr_CbiO/EcfA_su"/>
</dbReference>
<evidence type="ECO:0000313" key="8">
    <source>
        <dbReference type="Proteomes" id="UP001501536"/>
    </source>
</evidence>
<evidence type="ECO:0000313" key="7">
    <source>
        <dbReference type="EMBL" id="GAA3696009.1"/>
    </source>
</evidence>
<keyword evidence="2" id="KW-0813">Transport</keyword>
<reference evidence="8" key="1">
    <citation type="journal article" date="2019" name="Int. J. Syst. Evol. Microbiol.">
        <title>The Global Catalogue of Microorganisms (GCM) 10K type strain sequencing project: providing services to taxonomists for standard genome sequencing and annotation.</title>
        <authorList>
            <consortium name="The Broad Institute Genomics Platform"/>
            <consortium name="The Broad Institute Genome Sequencing Center for Infectious Disease"/>
            <person name="Wu L."/>
            <person name="Ma J."/>
        </authorList>
    </citation>
    <scope>NUCLEOTIDE SEQUENCE [LARGE SCALE GENOMIC DNA]</scope>
    <source>
        <strain evidence="8">JCM 16961</strain>
    </source>
</reference>
<dbReference type="Proteomes" id="UP001501536">
    <property type="component" value="Unassembled WGS sequence"/>
</dbReference>
<dbReference type="CDD" id="cd03225">
    <property type="entry name" value="ABC_cobalt_CbiO_domain1"/>
    <property type="match status" value="2"/>
</dbReference>
<dbReference type="InterPro" id="IPR027417">
    <property type="entry name" value="P-loop_NTPase"/>
</dbReference>
<evidence type="ECO:0000256" key="5">
    <source>
        <dbReference type="SAM" id="MobiDB-lite"/>
    </source>
</evidence>
<proteinExistence type="inferred from homology"/>
<evidence type="ECO:0000256" key="1">
    <source>
        <dbReference type="ARBA" id="ARBA00005417"/>
    </source>
</evidence>
<feature type="compositionally biased region" description="Gly residues" evidence="5">
    <location>
        <begin position="485"/>
        <end position="498"/>
    </location>
</feature>